<evidence type="ECO:0000313" key="2">
    <source>
        <dbReference type="Proteomes" id="UP000077519"/>
    </source>
</evidence>
<protein>
    <submittedName>
        <fullName evidence="1">Uncharacterized protein</fullName>
    </submittedName>
</protein>
<dbReference type="AlphaFoldDB" id="A0A177YE87"/>
<keyword evidence="2" id="KW-1185">Reference proteome</keyword>
<dbReference type="EMBL" id="LVHI01000015">
    <property type="protein sequence ID" value="OAK53843.1"/>
    <property type="molecule type" value="Genomic_DNA"/>
</dbReference>
<evidence type="ECO:0000313" key="1">
    <source>
        <dbReference type="EMBL" id="OAK53843.1"/>
    </source>
</evidence>
<name>A0A177YE87_9NOCA</name>
<comment type="caution">
    <text evidence="1">The sequence shown here is derived from an EMBL/GenBank/DDBJ whole genome shotgun (WGS) entry which is preliminary data.</text>
</comment>
<reference evidence="1 2" key="1">
    <citation type="submission" date="2016-03" db="EMBL/GenBank/DDBJ databases">
        <title>Genome sequence of Rhodococcus kyotonensis KB10.</title>
        <authorList>
            <person name="Jeong H."/>
            <person name="Hong C.E."/>
            <person name="Jo S.H."/>
            <person name="Park J.M."/>
        </authorList>
    </citation>
    <scope>NUCLEOTIDE SEQUENCE [LARGE SCALE GENOMIC DNA]</scope>
    <source>
        <strain evidence="1 2">KB10</strain>
    </source>
</reference>
<sequence>MTGAGSVLVGVVAAASAAGHHVAIIGQPRFGLLAVHEHGGDLRKVAVIAGGGDSLKSPIFVSTASTLS</sequence>
<dbReference type="Proteomes" id="UP000077519">
    <property type="component" value="Unassembled WGS sequence"/>
</dbReference>
<proteinExistence type="predicted"/>
<dbReference type="RefSeq" id="WP_254303527.1">
    <property type="nucleotide sequence ID" value="NZ_LVHI01000015.1"/>
</dbReference>
<organism evidence="1 2">
    <name type="scientific">Rhodococcoides kyotonense</name>
    <dbReference type="NCBI Taxonomy" id="398843"/>
    <lineage>
        <taxon>Bacteria</taxon>
        <taxon>Bacillati</taxon>
        <taxon>Actinomycetota</taxon>
        <taxon>Actinomycetes</taxon>
        <taxon>Mycobacteriales</taxon>
        <taxon>Nocardiaceae</taxon>
        <taxon>Rhodococcoides</taxon>
    </lineage>
</organism>
<accession>A0A177YE87</accession>
<gene>
    <name evidence="1" type="ORF">A3K89_22265</name>
</gene>